<dbReference type="EnsemblProtists" id="Phyra79444">
    <property type="protein sequence ID" value="Phyra79444"/>
    <property type="gene ID" value="Phyra79444"/>
</dbReference>
<dbReference type="eggNOG" id="ENOG502QS21">
    <property type="taxonomic scope" value="Eukaryota"/>
</dbReference>
<evidence type="ECO:0000313" key="2">
    <source>
        <dbReference type="EnsemblProtists" id="Phyra79444"/>
    </source>
</evidence>
<name>H3GRF5_PHYRM</name>
<dbReference type="VEuPathDB" id="FungiDB:KRP23_319"/>
<dbReference type="InterPro" id="IPR039635">
    <property type="entry name" value="ERMARD"/>
</dbReference>
<sequence length="968" mass="106541">MSVVAALGSLLDSAHPIDERPLSLFQGSSSSTAHFQPDAKKSAPMVTIVAAVSTPNVDDTCDALLEPDAEADTFSEIDDLDVVDVLEDDEPNMEDGANVRRWCQSCFSCLLPQAATPQHVSLRAKVSATPDSSMSRSAMLAASMYRPSLSSAVHDALYSFWRLPASTRSSLQASLPKFRLDVDGVATLDWNSWLRFAHATGGSANEIETTWALAIEAEQFIANGAVNLDRDSQHSSWRAVCSLTHSSSLGKVALMLNDDAGDFFLAFVVGVTILEKTLYDLHDERSSCRDSAKTRRKNMILRDLLHSETLVATLPDGLLRLLKILFLPSGLNLRNLVWHGFMAPAEFPKCFGCLTLLLIVTLPTYFDRPSKKLDDKTVDAELFHIGSFDTKFAARPAEILGVEGDEGGPQQDLVEVLRQETPATRDAWIARWSNAPFIPLGRSNLLRRATEALVERGDELWFLFAIFPVLEHALRLAFLRVNQQRAALSSAYGLAQIDAYYSTLDGFGQKDKHQVLLHPVVLLDNGNDGSTSEEKDEISRDAVPNALYEQLPFASLVVLLDLFMMSSGPNLRAKLCHGEASLSKLLAKSEPKRPATSSATGRLFGALVLLCESCWDVPDQPSSPAPAEPTLLPLPASISHYLTSFSADLTSSFHPFYRLHRILREAHDVASEFAAFRALWTAYRLEEVHVDNESKSQVSRVEFTSIAAIDGVPFTLTEKTERVAEFQAALAPTTDARAVKKKSFAQLIGQLQGQLDGVAARIRADFYVNHRSSTGEPRCSVFLALQDDKGTAVDPLHLLEKSMERNLLALSDQDGLSVASCMVEIISCCRRSLQTFRSRIEQLQQLVSQGKARTNHRRSLLTSIFFLFVFERMQLVSLSIVEHQLVHLHDVAAEMANKPLKQSAYDPPLCPQATLVEQLQRKLLQCITSFEGCTGSSEASQKSGEQAVERALQFLSSKAVKAAFPPPQ</sequence>
<dbReference type="Pfam" id="PF13910">
    <property type="entry name" value="DUF4209"/>
    <property type="match status" value="1"/>
</dbReference>
<accession>H3GRF5</accession>
<feature type="domain" description="DUF4209" evidence="1">
    <location>
        <begin position="291"/>
        <end position="361"/>
    </location>
</feature>
<keyword evidence="3" id="KW-1185">Reference proteome</keyword>
<organism evidence="2 3">
    <name type="scientific">Phytophthora ramorum</name>
    <name type="common">Sudden oak death agent</name>
    <dbReference type="NCBI Taxonomy" id="164328"/>
    <lineage>
        <taxon>Eukaryota</taxon>
        <taxon>Sar</taxon>
        <taxon>Stramenopiles</taxon>
        <taxon>Oomycota</taxon>
        <taxon>Peronosporomycetes</taxon>
        <taxon>Peronosporales</taxon>
        <taxon>Peronosporaceae</taxon>
        <taxon>Phytophthora</taxon>
    </lineage>
</organism>
<proteinExistence type="predicted"/>
<dbReference type="PANTHER" id="PTHR31701:SF2">
    <property type="entry name" value="ENDOPLASMIC RETICULUM MEMBRANE-ASSOCIATED RNA DEGRADATION PROTEIN"/>
    <property type="match status" value="1"/>
</dbReference>
<dbReference type="Proteomes" id="UP000005238">
    <property type="component" value="Unassembled WGS sequence"/>
</dbReference>
<evidence type="ECO:0000259" key="1">
    <source>
        <dbReference type="Pfam" id="PF13910"/>
    </source>
</evidence>
<dbReference type="AlphaFoldDB" id="H3GRF5"/>
<reference evidence="2" key="2">
    <citation type="submission" date="2015-06" db="UniProtKB">
        <authorList>
            <consortium name="EnsemblProtists"/>
        </authorList>
    </citation>
    <scope>IDENTIFICATION</scope>
    <source>
        <strain evidence="2">Pr102</strain>
    </source>
</reference>
<evidence type="ECO:0000313" key="3">
    <source>
        <dbReference type="Proteomes" id="UP000005238"/>
    </source>
</evidence>
<dbReference type="InterPro" id="IPR025209">
    <property type="entry name" value="DUF4209"/>
</dbReference>
<reference evidence="3" key="1">
    <citation type="journal article" date="2006" name="Science">
        <title>Phytophthora genome sequences uncover evolutionary origins and mechanisms of pathogenesis.</title>
        <authorList>
            <person name="Tyler B.M."/>
            <person name="Tripathy S."/>
            <person name="Zhang X."/>
            <person name="Dehal P."/>
            <person name="Jiang R.H."/>
            <person name="Aerts A."/>
            <person name="Arredondo F.D."/>
            <person name="Baxter L."/>
            <person name="Bensasson D."/>
            <person name="Beynon J.L."/>
            <person name="Chapman J."/>
            <person name="Damasceno C.M."/>
            <person name="Dorrance A.E."/>
            <person name="Dou D."/>
            <person name="Dickerman A.W."/>
            <person name="Dubchak I.L."/>
            <person name="Garbelotto M."/>
            <person name="Gijzen M."/>
            <person name="Gordon S.G."/>
            <person name="Govers F."/>
            <person name="Grunwald N.J."/>
            <person name="Huang W."/>
            <person name="Ivors K.L."/>
            <person name="Jones R.W."/>
            <person name="Kamoun S."/>
            <person name="Krampis K."/>
            <person name="Lamour K.H."/>
            <person name="Lee M.K."/>
            <person name="McDonald W.H."/>
            <person name="Medina M."/>
            <person name="Meijer H.J."/>
            <person name="Nordberg E.K."/>
            <person name="Maclean D.J."/>
            <person name="Ospina-Giraldo M.D."/>
            <person name="Morris P.F."/>
            <person name="Phuntumart V."/>
            <person name="Putnam N.H."/>
            <person name="Rash S."/>
            <person name="Rose J.K."/>
            <person name="Sakihama Y."/>
            <person name="Salamov A.A."/>
            <person name="Savidor A."/>
            <person name="Scheuring C.F."/>
            <person name="Smith B.M."/>
            <person name="Sobral B.W."/>
            <person name="Terry A."/>
            <person name="Torto-Alalibo T.A."/>
            <person name="Win J."/>
            <person name="Xu Z."/>
            <person name="Zhang H."/>
            <person name="Grigoriev I.V."/>
            <person name="Rokhsar D.S."/>
            <person name="Boore J.L."/>
        </authorList>
    </citation>
    <scope>NUCLEOTIDE SEQUENCE [LARGE SCALE GENOMIC DNA]</scope>
    <source>
        <strain evidence="3">Pr102</strain>
    </source>
</reference>
<dbReference type="EMBL" id="DS566037">
    <property type="status" value="NOT_ANNOTATED_CDS"/>
    <property type="molecule type" value="Genomic_DNA"/>
</dbReference>
<dbReference type="STRING" id="164328.H3GRF5"/>
<dbReference type="InParanoid" id="H3GRF5"/>
<dbReference type="PANTHER" id="PTHR31701">
    <property type="entry name" value="ENDOPLASMIC RETICULUM MEMBRANE-ASSOCIATED RNA DEGRADATION PROTEIN"/>
    <property type="match status" value="1"/>
</dbReference>
<dbReference type="HOGENOM" id="CLU_017766_0_0_1"/>
<dbReference type="VEuPathDB" id="FungiDB:KRP22_10427"/>
<protein>
    <recommendedName>
        <fullName evidence="1">DUF4209 domain-containing protein</fullName>
    </recommendedName>
</protein>